<sequence length="213" mass="23352">MTKVLLTGFEPFDGEEVNPSWEAVRSLEREEVEGVEIRVSCLPTVFGKSMVHLREAIHQSQPDVVIAVGQAGGRTAITPERVAINLEDARIPDNEGNQPVDQPVVKGGPVAYWSTLPIKRMVQTMREEGIPAAISHTAGTYVCNHLFYGLMHEINHSNRPLRGGFIHIPFAPEQAVMGDHPSMSLETVRRGLLLAVKACRHEQDLAVGMGTTS</sequence>
<dbReference type="GO" id="GO:0006508">
    <property type="term" value="P:proteolysis"/>
    <property type="evidence" value="ECO:0007669"/>
    <property type="project" value="UniProtKB-KW"/>
</dbReference>
<organism evidence="12 13">
    <name type="scientific">Desmospora activa DSM 45169</name>
    <dbReference type="NCBI Taxonomy" id="1121389"/>
    <lineage>
        <taxon>Bacteria</taxon>
        <taxon>Bacillati</taxon>
        <taxon>Bacillota</taxon>
        <taxon>Bacilli</taxon>
        <taxon>Bacillales</taxon>
        <taxon>Thermoactinomycetaceae</taxon>
        <taxon>Desmospora</taxon>
    </lineage>
</organism>
<dbReference type="InterPro" id="IPR016125">
    <property type="entry name" value="Peptidase_C15-like"/>
</dbReference>
<keyword evidence="8 9" id="KW-0788">Thiol protease</keyword>
<dbReference type="FunFam" id="3.40.630.20:FF:000001">
    <property type="entry name" value="Pyrrolidone-carboxylate peptidase"/>
    <property type="match status" value="1"/>
</dbReference>
<comment type="catalytic activity">
    <reaction evidence="1 9 10">
        <text>Release of an N-terminal pyroglutamyl group from a polypeptide, the second amino acid generally not being Pro.</text>
        <dbReference type="EC" id="3.4.19.3"/>
    </reaction>
</comment>
<feature type="active site" evidence="9 10">
    <location>
        <position position="80"/>
    </location>
</feature>
<evidence type="ECO:0000256" key="8">
    <source>
        <dbReference type="ARBA" id="ARBA00022807"/>
    </source>
</evidence>
<evidence type="ECO:0000256" key="3">
    <source>
        <dbReference type="ARBA" id="ARBA00004496"/>
    </source>
</evidence>
<comment type="subunit">
    <text evidence="9">Homotetramer.</text>
</comment>
<accession>A0A2T4Z0R0</accession>
<evidence type="ECO:0000256" key="6">
    <source>
        <dbReference type="ARBA" id="ARBA00022670"/>
    </source>
</evidence>
<evidence type="ECO:0000256" key="2">
    <source>
        <dbReference type="ARBA" id="ARBA00002280"/>
    </source>
</evidence>
<dbReference type="Gene3D" id="3.40.630.20">
    <property type="entry name" value="Peptidase C15, pyroglutamyl peptidase I-like"/>
    <property type="match status" value="1"/>
</dbReference>
<dbReference type="PROSITE" id="PS01333">
    <property type="entry name" value="PYRASE_GLU"/>
    <property type="match status" value="1"/>
</dbReference>
<name>A0A2T4Z0R0_9BACL</name>
<dbReference type="PANTHER" id="PTHR23402:SF1">
    <property type="entry name" value="PYROGLUTAMYL-PEPTIDASE I"/>
    <property type="match status" value="1"/>
</dbReference>
<reference evidence="12 13" key="1">
    <citation type="submission" date="2018-04" db="EMBL/GenBank/DDBJ databases">
        <title>Genomic Encyclopedia of Archaeal and Bacterial Type Strains, Phase II (KMG-II): from individual species to whole genera.</title>
        <authorList>
            <person name="Goeker M."/>
        </authorList>
    </citation>
    <scope>NUCLEOTIDE SEQUENCE [LARGE SCALE GENOMIC DNA]</scope>
    <source>
        <strain evidence="12 13">DSM 45169</strain>
    </source>
</reference>
<evidence type="ECO:0000256" key="7">
    <source>
        <dbReference type="ARBA" id="ARBA00022801"/>
    </source>
</evidence>
<dbReference type="Proteomes" id="UP000241639">
    <property type="component" value="Unassembled WGS sequence"/>
</dbReference>
<evidence type="ECO:0000256" key="1">
    <source>
        <dbReference type="ARBA" id="ARBA00001770"/>
    </source>
</evidence>
<dbReference type="Pfam" id="PF01470">
    <property type="entry name" value="Peptidase_C15"/>
    <property type="match status" value="1"/>
</dbReference>
<comment type="similarity">
    <text evidence="4 9">Belongs to the peptidase C15 family.</text>
</comment>
<proteinExistence type="inferred from homology"/>
<dbReference type="PROSITE" id="PS01334">
    <property type="entry name" value="PYRASE_CYS"/>
    <property type="match status" value="1"/>
</dbReference>
<keyword evidence="6 9" id="KW-0645">Protease</keyword>
<comment type="caution">
    <text evidence="12">The sequence shown here is derived from an EMBL/GenBank/DDBJ whole genome shotgun (WGS) entry which is preliminary data.</text>
</comment>
<dbReference type="GO" id="GO:0016920">
    <property type="term" value="F:pyroglutamyl-peptidase activity"/>
    <property type="evidence" value="ECO:0007669"/>
    <property type="project" value="UniProtKB-UniRule"/>
</dbReference>
<dbReference type="EMBL" id="PZZP01000004">
    <property type="protein sequence ID" value="PTM53326.1"/>
    <property type="molecule type" value="Genomic_DNA"/>
</dbReference>
<comment type="function">
    <text evidence="2 9">Removes 5-oxoproline from various penultimate amino acid residues except L-proline.</text>
</comment>
<evidence type="ECO:0000256" key="5">
    <source>
        <dbReference type="ARBA" id="ARBA00022490"/>
    </source>
</evidence>
<dbReference type="PRINTS" id="PR00706">
    <property type="entry name" value="PYROGLUPTASE"/>
</dbReference>
<feature type="active site" evidence="9">
    <location>
        <position position="167"/>
    </location>
</feature>
<dbReference type="AlphaFoldDB" id="A0A2T4Z0R0"/>
<feature type="active site" evidence="9 11">
    <location>
        <position position="143"/>
    </location>
</feature>
<comment type="subcellular location">
    <subcellularLocation>
        <location evidence="3 9">Cytoplasm</location>
    </subcellularLocation>
</comment>
<evidence type="ECO:0000256" key="4">
    <source>
        <dbReference type="ARBA" id="ARBA00006641"/>
    </source>
</evidence>
<dbReference type="InterPro" id="IPR033693">
    <property type="entry name" value="PGPEP1_Glu_AS"/>
</dbReference>
<dbReference type="NCBIfam" id="NF009676">
    <property type="entry name" value="PRK13197.1"/>
    <property type="match status" value="1"/>
</dbReference>
<keyword evidence="5 9" id="KW-0963">Cytoplasm</keyword>
<dbReference type="GO" id="GO:0005829">
    <property type="term" value="C:cytosol"/>
    <property type="evidence" value="ECO:0007669"/>
    <property type="project" value="InterPro"/>
</dbReference>
<dbReference type="HAMAP" id="MF_00417">
    <property type="entry name" value="Pyrrolid_peptidase"/>
    <property type="match status" value="1"/>
</dbReference>
<dbReference type="InterPro" id="IPR036440">
    <property type="entry name" value="Peptidase_C15-like_sf"/>
</dbReference>
<evidence type="ECO:0000313" key="12">
    <source>
        <dbReference type="EMBL" id="PTM53326.1"/>
    </source>
</evidence>
<dbReference type="RefSeq" id="WP_107728608.1">
    <property type="nucleotide sequence ID" value="NZ_PZZP01000004.1"/>
</dbReference>
<dbReference type="CDD" id="cd00501">
    <property type="entry name" value="Peptidase_C15"/>
    <property type="match status" value="1"/>
</dbReference>
<dbReference type="PANTHER" id="PTHR23402">
    <property type="entry name" value="PROTEASE FAMILY C15 PYROGLUTAMYL-PEPTIDASE I-RELATED"/>
    <property type="match status" value="1"/>
</dbReference>
<dbReference type="NCBIfam" id="TIGR00504">
    <property type="entry name" value="pyro_pdase"/>
    <property type="match status" value="1"/>
</dbReference>
<evidence type="ECO:0000256" key="10">
    <source>
        <dbReference type="PROSITE-ProRule" id="PRU10076"/>
    </source>
</evidence>
<dbReference type="InterPro" id="IPR033694">
    <property type="entry name" value="PGPEP1_Cys_AS"/>
</dbReference>
<evidence type="ECO:0000313" key="13">
    <source>
        <dbReference type="Proteomes" id="UP000241639"/>
    </source>
</evidence>
<protein>
    <recommendedName>
        <fullName evidence="9">Pyrrolidone-carboxylate peptidase</fullName>
        <ecNumber evidence="9">3.4.19.3</ecNumber>
    </recommendedName>
    <alternativeName>
        <fullName evidence="9">5-oxoprolyl-peptidase</fullName>
    </alternativeName>
    <alternativeName>
        <fullName evidence="9">Pyroglutamyl-peptidase I</fullName>
        <shortName evidence="9">PGP-I</shortName>
        <shortName evidence="9">Pyrase</shortName>
    </alternativeName>
</protein>
<dbReference type="EC" id="3.4.19.3" evidence="9"/>
<dbReference type="InterPro" id="IPR029762">
    <property type="entry name" value="PGP-I_bact-type"/>
</dbReference>
<gene>
    <name evidence="9" type="primary">pcp</name>
    <name evidence="12" type="ORF">C8J48_3650</name>
</gene>
<keyword evidence="7 9" id="KW-0378">Hydrolase</keyword>
<dbReference type="PIRSF" id="PIRSF015592">
    <property type="entry name" value="Prld-crbxl_pptds"/>
    <property type="match status" value="1"/>
</dbReference>
<dbReference type="SUPFAM" id="SSF53182">
    <property type="entry name" value="Pyrrolidone carboxyl peptidase (pyroglutamate aminopeptidase)"/>
    <property type="match status" value="1"/>
</dbReference>
<dbReference type="InterPro" id="IPR000816">
    <property type="entry name" value="Peptidase_C15"/>
</dbReference>
<keyword evidence="13" id="KW-1185">Reference proteome</keyword>
<evidence type="ECO:0000256" key="9">
    <source>
        <dbReference type="HAMAP-Rule" id="MF_00417"/>
    </source>
</evidence>
<dbReference type="OrthoDB" id="9779738at2"/>
<evidence type="ECO:0000256" key="11">
    <source>
        <dbReference type="PROSITE-ProRule" id="PRU10077"/>
    </source>
</evidence>